<evidence type="ECO:0000313" key="3">
    <source>
        <dbReference type="Proteomes" id="UP001151760"/>
    </source>
</evidence>
<protein>
    <submittedName>
        <fullName evidence="2">Uncharacterized protein</fullName>
    </submittedName>
</protein>
<proteinExistence type="predicted"/>
<sequence length="116" mass="13193">MNNPLLASPRPSTMSTKEYEKRYRSSRLRSPRPSPNVFLRLKRDRSRSPKPKEKEGGVFKRLGSKGRSVSACSDSHNQPSYLRYTGALSKSEESGGGHWKSRAKKKKPNREEDDLS</sequence>
<dbReference type="Proteomes" id="UP001151760">
    <property type="component" value="Unassembled WGS sequence"/>
</dbReference>
<dbReference type="EMBL" id="BQNB010013725">
    <property type="protein sequence ID" value="GJT19551.1"/>
    <property type="molecule type" value="Genomic_DNA"/>
</dbReference>
<feature type="compositionally biased region" description="Basic and acidic residues" evidence="1">
    <location>
        <begin position="46"/>
        <end position="58"/>
    </location>
</feature>
<feature type="compositionally biased region" description="Basic residues" evidence="1">
    <location>
        <begin position="99"/>
        <end position="108"/>
    </location>
</feature>
<evidence type="ECO:0000313" key="2">
    <source>
        <dbReference type="EMBL" id="GJT19551.1"/>
    </source>
</evidence>
<reference evidence="2" key="1">
    <citation type="journal article" date="2022" name="Int. J. Mol. Sci.">
        <title>Draft Genome of Tanacetum Coccineum: Genomic Comparison of Closely Related Tanacetum-Family Plants.</title>
        <authorList>
            <person name="Yamashiro T."/>
            <person name="Shiraishi A."/>
            <person name="Nakayama K."/>
            <person name="Satake H."/>
        </authorList>
    </citation>
    <scope>NUCLEOTIDE SEQUENCE</scope>
</reference>
<comment type="caution">
    <text evidence="2">The sequence shown here is derived from an EMBL/GenBank/DDBJ whole genome shotgun (WGS) entry which is preliminary data.</text>
</comment>
<name>A0ABQ5BXG5_9ASTR</name>
<feature type="compositionally biased region" description="Polar residues" evidence="1">
    <location>
        <begin position="70"/>
        <end position="80"/>
    </location>
</feature>
<accession>A0ABQ5BXG5</accession>
<evidence type="ECO:0000256" key="1">
    <source>
        <dbReference type="SAM" id="MobiDB-lite"/>
    </source>
</evidence>
<feature type="compositionally biased region" description="Polar residues" evidence="1">
    <location>
        <begin position="1"/>
        <end position="16"/>
    </location>
</feature>
<keyword evidence="3" id="KW-1185">Reference proteome</keyword>
<reference evidence="2" key="2">
    <citation type="submission" date="2022-01" db="EMBL/GenBank/DDBJ databases">
        <authorList>
            <person name="Yamashiro T."/>
            <person name="Shiraishi A."/>
            <person name="Satake H."/>
            <person name="Nakayama K."/>
        </authorList>
    </citation>
    <scope>NUCLEOTIDE SEQUENCE</scope>
</reference>
<organism evidence="2 3">
    <name type="scientific">Tanacetum coccineum</name>
    <dbReference type="NCBI Taxonomy" id="301880"/>
    <lineage>
        <taxon>Eukaryota</taxon>
        <taxon>Viridiplantae</taxon>
        <taxon>Streptophyta</taxon>
        <taxon>Embryophyta</taxon>
        <taxon>Tracheophyta</taxon>
        <taxon>Spermatophyta</taxon>
        <taxon>Magnoliopsida</taxon>
        <taxon>eudicotyledons</taxon>
        <taxon>Gunneridae</taxon>
        <taxon>Pentapetalae</taxon>
        <taxon>asterids</taxon>
        <taxon>campanulids</taxon>
        <taxon>Asterales</taxon>
        <taxon>Asteraceae</taxon>
        <taxon>Asteroideae</taxon>
        <taxon>Anthemideae</taxon>
        <taxon>Anthemidinae</taxon>
        <taxon>Tanacetum</taxon>
    </lineage>
</organism>
<gene>
    <name evidence="2" type="ORF">Tco_0878257</name>
</gene>
<feature type="region of interest" description="Disordered" evidence="1">
    <location>
        <begin position="1"/>
        <end position="116"/>
    </location>
</feature>